<comment type="subcellular location">
    <subcellularLocation>
        <location evidence="1">Cell inner membrane</location>
        <topology evidence="1">Multi-pass membrane protein</topology>
    </subcellularLocation>
</comment>
<protein>
    <recommendedName>
        <fullName evidence="1">Phosphatidylglycerophosphatase A</fullName>
        <ecNumber evidence="1">3.1.3.27</ecNumber>
    </recommendedName>
    <alternativeName>
        <fullName evidence="1">Phosphatidylglycerolphosphate phosphatase A</fullName>
    </alternativeName>
</protein>
<evidence type="ECO:0000256" key="2">
    <source>
        <dbReference type="SAM" id="Phobius"/>
    </source>
</evidence>
<evidence type="ECO:0000256" key="1">
    <source>
        <dbReference type="PIRNR" id="PIRNR006162"/>
    </source>
</evidence>
<accession>A0A4P7NZ26</accession>
<keyword evidence="1" id="KW-0479">Metal-binding</keyword>
<sequence length="167" mass="18179">MSAPKSAIKAPTFAMIIRHPVMFLGFGFGSGLIAKGPGTLGTLVGMLVFIPILLWNELAAWGLFLFSLLVGSYVCGESARRIGVHDHGGIVWDEFAGVWLVILALPEQGWLYWGLAFILFRLFDIAKPWPISWADQNVAGGVGIMLDDIIAACYAIIIIWALQTGFL</sequence>
<dbReference type="Proteomes" id="UP000296201">
    <property type="component" value="Chromosome"/>
</dbReference>
<dbReference type="OrthoDB" id="9804091at2"/>
<feature type="transmembrane region" description="Helical" evidence="2">
    <location>
        <begin position="58"/>
        <end position="76"/>
    </location>
</feature>
<keyword evidence="1" id="KW-0443">Lipid metabolism</keyword>
<keyword evidence="1 2" id="KW-0472">Membrane</keyword>
<dbReference type="UniPathway" id="UPA00084">
    <property type="reaction ID" value="UER00504"/>
</dbReference>
<feature type="transmembrane region" description="Helical" evidence="2">
    <location>
        <begin position="21"/>
        <end position="52"/>
    </location>
</feature>
<keyword evidence="1" id="KW-0997">Cell inner membrane</keyword>
<dbReference type="SUPFAM" id="SSF101307">
    <property type="entry name" value="YutG-like"/>
    <property type="match status" value="1"/>
</dbReference>
<dbReference type="PANTHER" id="PTHR36305:SF1">
    <property type="entry name" value="PHOSPHATIDYLGLYCEROPHOSPHATASE A"/>
    <property type="match status" value="1"/>
</dbReference>
<dbReference type="CDD" id="cd06971">
    <property type="entry name" value="PgpA"/>
    <property type="match status" value="1"/>
</dbReference>
<comment type="pathway">
    <text evidence="1">Phospholipid metabolism; phosphatidylglycerol biosynthesis; phosphatidylglycerol from CDP-diacylglycerol: step 2/2.</text>
</comment>
<dbReference type="PIRSF" id="PIRSF006162">
    <property type="entry name" value="PgpA"/>
    <property type="match status" value="1"/>
</dbReference>
<evidence type="ECO:0000259" key="3">
    <source>
        <dbReference type="Pfam" id="PF04608"/>
    </source>
</evidence>
<keyword evidence="1" id="KW-0442">Lipid degradation</keyword>
<keyword evidence="1 2" id="KW-0812">Transmembrane</keyword>
<dbReference type="EMBL" id="CP032096">
    <property type="protein sequence ID" value="QBZ82936.1"/>
    <property type="molecule type" value="Genomic_DNA"/>
</dbReference>
<dbReference type="EC" id="3.1.3.27" evidence="1"/>
<feature type="domain" description="YutG/PgpA" evidence="3">
    <location>
        <begin position="25"/>
        <end position="162"/>
    </location>
</feature>
<proteinExistence type="predicted"/>
<feature type="transmembrane region" description="Helical" evidence="2">
    <location>
        <begin position="138"/>
        <end position="162"/>
    </location>
</feature>
<dbReference type="InterPro" id="IPR026037">
    <property type="entry name" value="PgpA"/>
</dbReference>
<keyword evidence="1" id="KW-1208">Phospholipid metabolism</keyword>
<keyword evidence="5" id="KW-1185">Reference proteome</keyword>
<dbReference type="GO" id="GO:0008962">
    <property type="term" value="F:phosphatidylglycerophosphatase activity"/>
    <property type="evidence" value="ECO:0007669"/>
    <property type="project" value="UniProtKB-EC"/>
</dbReference>
<dbReference type="RefSeq" id="WP_135795600.1">
    <property type="nucleotide sequence ID" value="NZ_CP032096.1"/>
</dbReference>
<comment type="function">
    <text evidence="1">Lipid phosphatase which dephosphorylates phosphatidylglycerophosphate (PGP) to phosphatidylglycerol (PG).</text>
</comment>
<organism evidence="4 5">
    <name type="scientific">Hydrogenovibrio crunogenus</name>
    <dbReference type="NCBI Taxonomy" id="39765"/>
    <lineage>
        <taxon>Bacteria</taxon>
        <taxon>Pseudomonadati</taxon>
        <taxon>Pseudomonadota</taxon>
        <taxon>Gammaproteobacteria</taxon>
        <taxon>Thiotrichales</taxon>
        <taxon>Piscirickettsiaceae</taxon>
        <taxon>Hydrogenovibrio</taxon>
    </lineage>
</organism>
<keyword evidence="1" id="KW-0460">Magnesium</keyword>
<dbReference type="GO" id="GO:0009395">
    <property type="term" value="P:phospholipid catabolic process"/>
    <property type="evidence" value="ECO:0007669"/>
    <property type="project" value="UniProtKB-KW"/>
</dbReference>
<dbReference type="Pfam" id="PF04608">
    <property type="entry name" value="PgpA"/>
    <property type="match status" value="1"/>
</dbReference>
<evidence type="ECO:0000313" key="4">
    <source>
        <dbReference type="EMBL" id="QBZ82936.1"/>
    </source>
</evidence>
<gene>
    <name evidence="4" type="primary">pgpA</name>
    <name evidence="4" type="ORF">GHNINEIG_00977</name>
</gene>
<keyword evidence="1" id="KW-0595">Phospholipid degradation</keyword>
<dbReference type="InterPro" id="IPR007686">
    <property type="entry name" value="YutG/PgpA"/>
</dbReference>
<keyword evidence="2" id="KW-1133">Transmembrane helix</keyword>
<dbReference type="GO" id="GO:0005886">
    <property type="term" value="C:plasma membrane"/>
    <property type="evidence" value="ECO:0007669"/>
    <property type="project" value="UniProtKB-SubCell"/>
</dbReference>
<keyword evidence="1" id="KW-1003">Cell membrane</keyword>
<dbReference type="GO" id="GO:0006655">
    <property type="term" value="P:phosphatidylglycerol biosynthetic process"/>
    <property type="evidence" value="ECO:0007669"/>
    <property type="project" value="UniProtKB-UniPathway"/>
</dbReference>
<reference evidence="4 5" key="1">
    <citation type="submission" date="2018-08" db="EMBL/GenBank/DDBJ databases">
        <title>Horizontal acquisition of hydrogen conversion ability and other habitat adaptations in Hydrogenovibrio crunogenus strains.</title>
        <authorList>
            <person name="Gonnella G."/>
            <person name="Adam N."/>
            <person name="Perner M."/>
        </authorList>
    </citation>
    <scope>NUCLEOTIDE SEQUENCE [LARGE SCALE GENOMIC DNA]</scope>
    <source>
        <strain evidence="4 5">SP-41</strain>
    </source>
</reference>
<dbReference type="InterPro" id="IPR036681">
    <property type="entry name" value="PgpA-like_sf"/>
</dbReference>
<evidence type="ECO:0000313" key="5">
    <source>
        <dbReference type="Proteomes" id="UP000296201"/>
    </source>
</evidence>
<dbReference type="GO" id="GO:0046872">
    <property type="term" value="F:metal ion binding"/>
    <property type="evidence" value="ECO:0007669"/>
    <property type="project" value="UniProtKB-KW"/>
</dbReference>
<comment type="cofactor">
    <cofactor evidence="1">
        <name>Mg(2+)</name>
        <dbReference type="ChEBI" id="CHEBI:18420"/>
    </cofactor>
</comment>
<dbReference type="PANTHER" id="PTHR36305">
    <property type="entry name" value="PHOSPHATIDYLGLYCEROPHOSPHATASE A"/>
    <property type="match status" value="1"/>
</dbReference>
<name>A0A4P7NZ26_9GAMM</name>
<comment type="catalytic activity">
    <reaction evidence="1">
        <text>a 1,2-diacyl-sn-glycero-3-phospho-(1'-sn-glycero-3'-phosphate) + H2O = a 1,2-diacyl-sn-glycero-3-phospho-(1'-sn-glycerol) + phosphate</text>
        <dbReference type="Rhea" id="RHEA:33751"/>
        <dbReference type="ChEBI" id="CHEBI:15377"/>
        <dbReference type="ChEBI" id="CHEBI:43474"/>
        <dbReference type="ChEBI" id="CHEBI:60110"/>
        <dbReference type="ChEBI" id="CHEBI:64716"/>
        <dbReference type="EC" id="3.1.3.27"/>
    </reaction>
</comment>
<dbReference type="AlphaFoldDB" id="A0A4P7NZ26"/>
<keyword evidence="1 4" id="KW-0378">Hydrolase</keyword>